<gene>
    <name evidence="3" type="ORF">QUG02_17370</name>
</gene>
<comment type="caution">
    <text evidence="3">The sequence shown here is derived from an EMBL/GenBank/DDBJ whole genome shotgun (WGS) entry which is preliminary data.</text>
</comment>
<feature type="transmembrane region" description="Helical" evidence="1">
    <location>
        <begin position="7"/>
        <end position="27"/>
    </location>
</feature>
<dbReference type="InterPro" id="IPR053854">
    <property type="entry name" value="DUF7018"/>
</dbReference>
<keyword evidence="1" id="KW-0472">Membrane</keyword>
<dbReference type="RefSeq" id="WP_289359909.1">
    <property type="nucleotide sequence ID" value="NZ_JAUCFG010000002.1"/>
</dbReference>
<evidence type="ECO:0000313" key="4">
    <source>
        <dbReference type="Proteomes" id="UP001224139"/>
    </source>
</evidence>
<keyword evidence="4" id="KW-1185">Reference proteome</keyword>
<evidence type="ECO:0000313" key="3">
    <source>
        <dbReference type="EMBL" id="MDM5439834.1"/>
    </source>
</evidence>
<keyword evidence="1" id="KW-0812">Transmembrane</keyword>
<dbReference type="EMBL" id="JAUCFG010000002">
    <property type="protein sequence ID" value="MDM5439834.1"/>
    <property type="molecule type" value="Genomic_DNA"/>
</dbReference>
<protein>
    <recommendedName>
        <fullName evidence="2">DUF7018 domain-containing protein</fullName>
    </recommendedName>
</protein>
<reference evidence="3 4" key="1">
    <citation type="submission" date="2023-06" db="EMBL/GenBank/DDBJ databases">
        <title>Comparative genomics of Bacillaceae isolates and their secondary metabolite potential.</title>
        <authorList>
            <person name="Song L."/>
            <person name="Nielsen L.J."/>
            <person name="Mohite O."/>
            <person name="Xu X."/>
            <person name="Weber T."/>
            <person name="Kovacs A.T."/>
        </authorList>
    </citation>
    <scope>NUCLEOTIDE SEQUENCE [LARGE SCALE GENOMIC DNA]</scope>
    <source>
        <strain evidence="3 4">DX2.1</strain>
    </source>
</reference>
<feature type="transmembrane region" description="Helical" evidence="1">
    <location>
        <begin position="33"/>
        <end position="51"/>
    </location>
</feature>
<name>A0ABT7RA60_9BACI</name>
<evidence type="ECO:0000259" key="2">
    <source>
        <dbReference type="Pfam" id="PF22872"/>
    </source>
</evidence>
<dbReference type="Proteomes" id="UP001224139">
    <property type="component" value="Unassembled WGS sequence"/>
</dbReference>
<keyword evidence="1" id="KW-1133">Transmembrane helix</keyword>
<dbReference type="Pfam" id="PF22872">
    <property type="entry name" value="DUF7018"/>
    <property type="match status" value="1"/>
</dbReference>
<evidence type="ECO:0000256" key="1">
    <source>
        <dbReference type="SAM" id="Phobius"/>
    </source>
</evidence>
<organism evidence="3 4">
    <name type="scientific">Bacillus hominis</name>
    <dbReference type="NCBI Taxonomy" id="2817478"/>
    <lineage>
        <taxon>Bacteria</taxon>
        <taxon>Bacillati</taxon>
        <taxon>Bacillota</taxon>
        <taxon>Bacilli</taxon>
        <taxon>Bacillales</taxon>
        <taxon>Bacillaceae</taxon>
        <taxon>Bacillus</taxon>
        <taxon>Bacillus cereus group</taxon>
    </lineage>
</organism>
<feature type="domain" description="DUF7018" evidence="2">
    <location>
        <begin position="81"/>
        <end position="184"/>
    </location>
</feature>
<sequence>MIRKILVFGLIVPALLFVLVGAIATLGVGETSVLMRVMPIVVPVLLLTWIVKRYTKKKTNNIAVVERVFETDEDGRLTSKTDYVLKVQNVSMIWVQVQKKFGELEKKDPTFINTHDELKQVVSEFKSANKKLKEIKPPIQYDDLQLELSQSLDIFDNGLDMMVEGFTTLDETKIDKSGELIDEGGDGLMRSLGVILRLTKS</sequence>
<proteinExistence type="predicted"/>
<accession>A0ABT7RA60</accession>